<reference evidence="2 3" key="1">
    <citation type="submission" date="2016-11" db="EMBL/GenBank/DDBJ databases">
        <title>Draft Genome Sequences of Nine Cyanobacterial Strains from Diverse Habitats.</title>
        <authorList>
            <person name="Zhu T."/>
            <person name="Hou S."/>
            <person name="Lu X."/>
            <person name="Hess W.R."/>
        </authorList>
    </citation>
    <scope>NUCLEOTIDE SEQUENCE [LARGE SCALE GENOMIC DNA]</scope>
    <source>
        <strain evidence="2 3">5.2 s.c.1</strain>
    </source>
</reference>
<keyword evidence="3" id="KW-1185">Reference proteome</keyword>
<dbReference type="RefSeq" id="WP_073550312.1">
    <property type="nucleotide sequence ID" value="NZ_MRCC01000011.1"/>
</dbReference>
<dbReference type="EMBL" id="MRCC01000011">
    <property type="protein sequence ID" value="OKH25118.1"/>
    <property type="molecule type" value="Genomic_DNA"/>
</dbReference>
<proteinExistence type="predicted"/>
<dbReference type="Proteomes" id="UP000185984">
    <property type="component" value="Unassembled WGS sequence"/>
</dbReference>
<dbReference type="OrthoDB" id="9787617at2"/>
<dbReference type="GO" id="GO:0016787">
    <property type="term" value="F:hydrolase activity"/>
    <property type="evidence" value="ECO:0007669"/>
    <property type="project" value="UniProtKB-KW"/>
</dbReference>
<evidence type="ECO:0000313" key="3">
    <source>
        <dbReference type="Proteomes" id="UP000185984"/>
    </source>
</evidence>
<name>A0A1U7HNJ4_9CHRO</name>
<feature type="domain" description="Glycosyltransferase subfamily 4-like N-terminal" evidence="1">
    <location>
        <begin position="13"/>
        <end position="177"/>
    </location>
</feature>
<dbReference type="PANTHER" id="PTHR12526:SF630">
    <property type="entry name" value="GLYCOSYLTRANSFERASE"/>
    <property type="match status" value="1"/>
</dbReference>
<dbReference type="CDD" id="cd03807">
    <property type="entry name" value="GT4_WbnK-like"/>
    <property type="match status" value="1"/>
</dbReference>
<dbReference type="Gene3D" id="3.40.50.2000">
    <property type="entry name" value="Glycogen Phosphorylase B"/>
    <property type="match status" value="2"/>
</dbReference>
<dbReference type="InterPro" id="IPR028098">
    <property type="entry name" value="Glyco_trans_4-like_N"/>
</dbReference>
<comment type="caution">
    <text evidence="2">The sequence shown here is derived from an EMBL/GenBank/DDBJ whole genome shotgun (WGS) entry which is preliminary data.</text>
</comment>
<organism evidence="2 3">
    <name type="scientific">Chroogloeocystis siderophila 5.2 s.c.1</name>
    <dbReference type="NCBI Taxonomy" id="247279"/>
    <lineage>
        <taxon>Bacteria</taxon>
        <taxon>Bacillati</taxon>
        <taxon>Cyanobacteriota</taxon>
        <taxon>Cyanophyceae</taxon>
        <taxon>Oscillatoriophycideae</taxon>
        <taxon>Chroococcales</taxon>
        <taxon>Chroococcaceae</taxon>
        <taxon>Chroogloeocystis</taxon>
    </lineage>
</organism>
<keyword evidence="2" id="KW-0378">Hydrolase</keyword>
<evidence type="ECO:0000313" key="2">
    <source>
        <dbReference type="EMBL" id="OKH25118.1"/>
    </source>
</evidence>
<dbReference type="Pfam" id="PF13692">
    <property type="entry name" value="Glyco_trans_1_4"/>
    <property type="match status" value="1"/>
</dbReference>
<evidence type="ECO:0000259" key="1">
    <source>
        <dbReference type="Pfam" id="PF13439"/>
    </source>
</evidence>
<dbReference type="STRING" id="247279.NIES1031_14620"/>
<dbReference type="AlphaFoldDB" id="A0A1U7HNJ4"/>
<sequence length="371" mass="40938">MRIVHIITGLSAGGAEMMLYNLLSRTHRDRFYPIVVSLMDRGMLGDRISVLDIPVYTLGMQPGMLPTPDILWKLIRTLRQLQPNFIQGWMYHGNLAAYFASRFFAPKVPVVWGIHHSIAQLDAEKQMTQAIVKLSAKISHSPKKVVFVSQTSKAQHEAIGYCQQNSCVIPNGFDTTRFQPSSQARSEVRTTLGLAADTLLIGLFCRYHPMKDHANFFHAAALLTKKYANVHFLLAGTDVTLANQDLQQLIRIERSQVHLLGERSDIPQLMAALDIATLASAYGEAFPLVVGEAMACSVPCVVTDVGDSKWIVGDTGKVVPPKNPQALADAWQALIEIGSSKRTALGKAARTRIQENFALDPIVAQYQALYA</sequence>
<protein>
    <submittedName>
        <fullName evidence="2">Glycoside hydrolase</fullName>
    </submittedName>
</protein>
<dbReference type="SUPFAM" id="SSF53756">
    <property type="entry name" value="UDP-Glycosyltransferase/glycogen phosphorylase"/>
    <property type="match status" value="1"/>
</dbReference>
<gene>
    <name evidence="2" type="ORF">NIES1031_14620</name>
</gene>
<dbReference type="PANTHER" id="PTHR12526">
    <property type="entry name" value="GLYCOSYLTRANSFERASE"/>
    <property type="match status" value="1"/>
</dbReference>
<accession>A0A1U7HNJ4</accession>
<dbReference type="Pfam" id="PF13439">
    <property type="entry name" value="Glyco_transf_4"/>
    <property type="match status" value="1"/>
</dbReference>